<proteinExistence type="predicted"/>
<dbReference type="SMART" id="SM00320">
    <property type="entry name" value="WD40"/>
    <property type="match status" value="2"/>
</dbReference>
<feature type="repeat" description="WD" evidence="1">
    <location>
        <begin position="56"/>
        <end position="93"/>
    </location>
</feature>
<evidence type="ECO:0000256" key="1">
    <source>
        <dbReference type="PROSITE-ProRule" id="PRU00221"/>
    </source>
</evidence>
<dbReference type="Gene3D" id="2.130.10.10">
    <property type="entry name" value="YVTN repeat-like/Quinoprotein amine dehydrogenase"/>
    <property type="match status" value="1"/>
</dbReference>
<dbReference type="PROSITE" id="PS50294">
    <property type="entry name" value="WD_REPEATS_REGION"/>
    <property type="match status" value="2"/>
</dbReference>
<dbReference type="InterPro" id="IPR001680">
    <property type="entry name" value="WD40_rpt"/>
</dbReference>
<gene>
    <name evidence="2" type="ORF">NMOB1V02_LOCUS13620</name>
</gene>
<dbReference type="EMBL" id="CAJPEX010037679">
    <property type="protein sequence ID" value="CAG0926170.1"/>
    <property type="molecule type" value="Genomic_DNA"/>
</dbReference>
<organism evidence="2">
    <name type="scientific">Notodromas monacha</name>
    <dbReference type="NCBI Taxonomy" id="399045"/>
    <lineage>
        <taxon>Eukaryota</taxon>
        <taxon>Metazoa</taxon>
        <taxon>Ecdysozoa</taxon>
        <taxon>Arthropoda</taxon>
        <taxon>Crustacea</taxon>
        <taxon>Oligostraca</taxon>
        <taxon>Ostracoda</taxon>
        <taxon>Podocopa</taxon>
        <taxon>Podocopida</taxon>
        <taxon>Cypridocopina</taxon>
        <taxon>Cypridoidea</taxon>
        <taxon>Cyprididae</taxon>
        <taxon>Notodromas</taxon>
    </lineage>
</organism>
<dbReference type="PANTHER" id="PTHR19846">
    <property type="entry name" value="WD40 REPEAT PROTEIN"/>
    <property type="match status" value="1"/>
</dbReference>
<dbReference type="GO" id="GO:0046540">
    <property type="term" value="C:U4/U6 x U5 tri-snRNP complex"/>
    <property type="evidence" value="ECO:0007669"/>
    <property type="project" value="TreeGrafter"/>
</dbReference>
<keyword evidence="3" id="KW-1185">Reference proteome</keyword>
<dbReference type="GO" id="GO:0030621">
    <property type="term" value="F:U4 snRNA binding"/>
    <property type="evidence" value="ECO:0007669"/>
    <property type="project" value="TreeGrafter"/>
</dbReference>
<dbReference type="AlphaFoldDB" id="A0A7R9C4P7"/>
<dbReference type="Pfam" id="PF00400">
    <property type="entry name" value="WD40"/>
    <property type="match status" value="2"/>
</dbReference>
<dbReference type="PROSITE" id="PS50082">
    <property type="entry name" value="WD_REPEATS_2"/>
    <property type="match status" value="2"/>
</dbReference>
<dbReference type="OrthoDB" id="540662at2759"/>
<reference evidence="2" key="1">
    <citation type="submission" date="2020-11" db="EMBL/GenBank/DDBJ databases">
        <authorList>
            <person name="Tran Van P."/>
        </authorList>
    </citation>
    <scope>NUCLEOTIDE SEQUENCE</scope>
</reference>
<evidence type="ECO:0000313" key="3">
    <source>
        <dbReference type="Proteomes" id="UP000678499"/>
    </source>
</evidence>
<feature type="repeat" description="WD" evidence="1">
    <location>
        <begin position="13"/>
        <end position="46"/>
    </location>
</feature>
<dbReference type="InterPro" id="IPR036322">
    <property type="entry name" value="WD40_repeat_dom_sf"/>
</dbReference>
<protein>
    <submittedName>
        <fullName evidence="2">Uncharacterized protein</fullName>
    </submittedName>
</protein>
<dbReference type="GO" id="GO:0017070">
    <property type="term" value="F:U6 snRNA binding"/>
    <property type="evidence" value="ECO:0007669"/>
    <property type="project" value="TreeGrafter"/>
</dbReference>
<evidence type="ECO:0000313" key="2">
    <source>
        <dbReference type="EMBL" id="CAD7286018.1"/>
    </source>
</evidence>
<accession>A0A7R9C4P7</accession>
<name>A0A7R9C4P7_9CRUS</name>
<dbReference type="Proteomes" id="UP000678499">
    <property type="component" value="Unassembled WGS sequence"/>
</dbReference>
<dbReference type="FunFam" id="2.130.10.10:FF:000443">
    <property type="entry name" value="U4/U6 small nuclear ribonucleoprotein Prp4"/>
    <property type="match status" value="1"/>
</dbReference>
<dbReference type="InterPro" id="IPR015943">
    <property type="entry name" value="WD40/YVTN_repeat-like_dom_sf"/>
</dbReference>
<sequence>MWDLRRRQEIYAIPAHTNLVSKVKFHPGHGQYLISSSYDNTAKVWSHPLWQPLKTLSGHDNKVMGVDIAPNDQYVVTCSFDRTYKLWGIDDAF</sequence>
<dbReference type="GO" id="GO:0000398">
    <property type="term" value="P:mRNA splicing, via spliceosome"/>
    <property type="evidence" value="ECO:0007669"/>
    <property type="project" value="TreeGrafter"/>
</dbReference>
<dbReference type="EMBL" id="OA919716">
    <property type="protein sequence ID" value="CAD7286018.1"/>
    <property type="molecule type" value="Genomic_DNA"/>
</dbReference>
<keyword evidence="1" id="KW-0853">WD repeat</keyword>
<dbReference type="PANTHER" id="PTHR19846:SF0">
    <property type="entry name" value="PRE-MRNA PROCESSING FACTOR 4"/>
    <property type="match status" value="1"/>
</dbReference>
<dbReference type="SUPFAM" id="SSF50978">
    <property type="entry name" value="WD40 repeat-like"/>
    <property type="match status" value="1"/>
</dbReference>